<evidence type="ECO:0000313" key="1">
    <source>
        <dbReference type="EMBL" id="GFT85293.1"/>
    </source>
</evidence>
<proteinExistence type="predicted"/>
<name>A0A8X6U774_NEPPI</name>
<dbReference type="EMBL" id="BMAW01023919">
    <property type="protein sequence ID" value="GFT85293.1"/>
    <property type="molecule type" value="Genomic_DNA"/>
</dbReference>
<gene>
    <name evidence="1" type="ORF">NPIL_477211</name>
</gene>
<comment type="caution">
    <text evidence="1">The sequence shown here is derived from an EMBL/GenBank/DDBJ whole genome shotgun (WGS) entry which is preliminary data.</text>
</comment>
<dbReference type="AlphaFoldDB" id="A0A8X6U774"/>
<sequence length="82" mass="9745">MCIWLFERRFLKTPLCSPFPPSPSLTLPSPTEVISSREMNWEMLSKNPFRRGIFIVHREREMRPNQSLIRAQWRSADKRCPG</sequence>
<evidence type="ECO:0000313" key="2">
    <source>
        <dbReference type="Proteomes" id="UP000887013"/>
    </source>
</evidence>
<protein>
    <submittedName>
        <fullName evidence="1">Uncharacterized protein</fullName>
    </submittedName>
</protein>
<keyword evidence="2" id="KW-1185">Reference proteome</keyword>
<reference evidence="1" key="1">
    <citation type="submission" date="2020-08" db="EMBL/GenBank/DDBJ databases">
        <title>Multicomponent nature underlies the extraordinary mechanical properties of spider dragline silk.</title>
        <authorList>
            <person name="Kono N."/>
            <person name="Nakamura H."/>
            <person name="Mori M."/>
            <person name="Yoshida Y."/>
            <person name="Ohtoshi R."/>
            <person name="Malay A.D."/>
            <person name="Moran D.A.P."/>
            <person name="Tomita M."/>
            <person name="Numata K."/>
            <person name="Arakawa K."/>
        </authorList>
    </citation>
    <scope>NUCLEOTIDE SEQUENCE</scope>
</reference>
<organism evidence="1 2">
    <name type="scientific">Nephila pilipes</name>
    <name type="common">Giant wood spider</name>
    <name type="synonym">Nephila maculata</name>
    <dbReference type="NCBI Taxonomy" id="299642"/>
    <lineage>
        <taxon>Eukaryota</taxon>
        <taxon>Metazoa</taxon>
        <taxon>Ecdysozoa</taxon>
        <taxon>Arthropoda</taxon>
        <taxon>Chelicerata</taxon>
        <taxon>Arachnida</taxon>
        <taxon>Araneae</taxon>
        <taxon>Araneomorphae</taxon>
        <taxon>Entelegynae</taxon>
        <taxon>Araneoidea</taxon>
        <taxon>Nephilidae</taxon>
        <taxon>Nephila</taxon>
    </lineage>
</organism>
<accession>A0A8X6U774</accession>
<dbReference type="Proteomes" id="UP000887013">
    <property type="component" value="Unassembled WGS sequence"/>
</dbReference>